<comment type="caution">
    <text evidence="7">The sequence shown here is derived from an EMBL/GenBank/DDBJ whole genome shotgun (WGS) entry which is preliminary data.</text>
</comment>
<dbReference type="GO" id="GO:0016020">
    <property type="term" value="C:membrane"/>
    <property type="evidence" value="ECO:0007669"/>
    <property type="project" value="UniProtKB-SubCell"/>
</dbReference>
<dbReference type="PANTHER" id="PTHR38480">
    <property type="entry name" value="SLR0254 PROTEIN"/>
    <property type="match status" value="1"/>
</dbReference>
<evidence type="ECO:0000256" key="1">
    <source>
        <dbReference type="ARBA" id="ARBA00004141"/>
    </source>
</evidence>
<dbReference type="Proteomes" id="UP000003688">
    <property type="component" value="Unassembled WGS sequence"/>
</dbReference>
<evidence type="ECO:0000256" key="5">
    <source>
        <dbReference type="SAM" id="Phobius"/>
    </source>
</evidence>
<dbReference type="STRING" id="320771.Cflav_PD3705"/>
<keyword evidence="3 5" id="KW-1133">Transmembrane helix</keyword>
<dbReference type="PANTHER" id="PTHR38480:SF1">
    <property type="entry name" value="SLR0254 PROTEIN"/>
    <property type="match status" value="1"/>
</dbReference>
<dbReference type="Pfam" id="PF06271">
    <property type="entry name" value="RDD"/>
    <property type="match status" value="1"/>
</dbReference>
<dbReference type="RefSeq" id="WP_007414883.1">
    <property type="nucleotide sequence ID" value="NZ_ABOX02000012.1"/>
</dbReference>
<evidence type="ECO:0000256" key="3">
    <source>
        <dbReference type="ARBA" id="ARBA00022989"/>
    </source>
</evidence>
<feature type="domain" description="RDD" evidence="6">
    <location>
        <begin position="23"/>
        <end position="149"/>
    </location>
</feature>
<evidence type="ECO:0000259" key="6">
    <source>
        <dbReference type="Pfam" id="PF06271"/>
    </source>
</evidence>
<feature type="transmembrane region" description="Helical" evidence="5">
    <location>
        <begin position="60"/>
        <end position="78"/>
    </location>
</feature>
<evidence type="ECO:0000313" key="8">
    <source>
        <dbReference type="Proteomes" id="UP000003688"/>
    </source>
</evidence>
<gene>
    <name evidence="7" type="ORF">Cflav_PD3705</name>
</gene>
<evidence type="ECO:0000256" key="4">
    <source>
        <dbReference type="ARBA" id="ARBA00023136"/>
    </source>
</evidence>
<feature type="transmembrane region" description="Helical" evidence="5">
    <location>
        <begin position="29"/>
        <end position="53"/>
    </location>
</feature>
<dbReference type="InterPro" id="IPR010432">
    <property type="entry name" value="RDD"/>
</dbReference>
<reference evidence="7 8" key="1">
    <citation type="journal article" date="2011" name="J. Bacteriol.">
        <title>Genome sequence of 'Pedosphaera parvula' Ellin514, an aerobic Verrucomicrobial isolate from pasture soil.</title>
        <authorList>
            <person name="Kant R."/>
            <person name="van Passel M.W."/>
            <person name="Sangwan P."/>
            <person name="Palva A."/>
            <person name="Lucas S."/>
            <person name="Copeland A."/>
            <person name="Lapidus A."/>
            <person name="Glavina Del Rio T."/>
            <person name="Dalin E."/>
            <person name="Tice H."/>
            <person name="Bruce D."/>
            <person name="Goodwin L."/>
            <person name="Pitluck S."/>
            <person name="Chertkov O."/>
            <person name="Larimer F.W."/>
            <person name="Land M.L."/>
            <person name="Hauser L."/>
            <person name="Brettin T.S."/>
            <person name="Detter J.C."/>
            <person name="Han S."/>
            <person name="de Vos W.M."/>
            <person name="Janssen P.H."/>
            <person name="Smidt H."/>
        </authorList>
    </citation>
    <scope>NUCLEOTIDE SEQUENCE [LARGE SCALE GENOMIC DNA]</scope>
    <source>
        <strain evidence="7 8">Ellin514</strain>
    </source>
</reference>
<dbReference type="AlphaFoldDB" id="B9XGD7"/>
<organism evidence="7 8">
    <name type="scientific">Pedosphaera parvula (strain Ellin514)</name>
    <dbReference type="NCBI Taxonomy" id="320771"/>
    <lineage>
        <taxon>Bacteria</taxon>
        <taxon>Pseudomonadati</taxon>
        <taxon>Verrucomicrobiota</taxon>
        <taxon>Pedosphaerae</taxon>
        <taxon>Pedosphaerales</taxon>
        <taxon>Pedosphaeraceae</taxon>
        <taxon>Pedosphaera</taxon>
    </lineage>
</organism>
<dbReference type="OrthoDB" id="9787732at2"/>
<name>B9XGD7_PEDPL</name>
<keyword evidence="8" id="KW-1185">Reference proteome</keyword>
<evidence type="ECO:0000256" key="2">
    <source>
        <dbReference type="ARBA" id="ARBA00022692"/>
    </source>
</evidence>
<evidence type="ECO:0000313" key="7">
    <source>
        <dbReference type="EMBL" id="EEF60988.1"/>
    </source>
</evidence>
<accession>B9XGD7</accession>
<proteinExistence type="predicted"/>
<dbReference type="EMBL" id="ABOX02000012">
    <property type="protein sequence ID" value="EEF60988.1"/>
    <property type="molecule type" value="Genomic_DNA"/>
</dbReference>
<sequence>MPGKTNTLLIKTPEGIVFSQLLASPVSRFMAWIIDLAAISAAMTVLGFVLNVLQVLSADIAGALLALAYFVLSIGYGITLEWLWRGQTIGKRVLRLRVVDAEGMRLQFHQVVIRNLLRFVDSLPVFYFVGGVACVLNKKTQRLGDFAANTVVIRNPRISEPDLDQLLTGKFNSLRQYPHLEARLRQRVTPMEASLVIQALLRRDEFDPKARIELLGEIAAHFREKSGFPPEATDGITDEQFIRNIADVLFRTRRGKKLEKETA</sequence>
<keyword evidence="4 5" id="KW-0472">Membrane</keyword>
<keyword evidence="2 5" id="KW-0812">Transmembrane</keyword>
<comment type="subcellular location">
    <subcellularLocation>
        <location evidence="1">Membrane</location>
        <topology evidence="1">Multi-pass membrane protein</topology>
    </subcellularLocation>
</comment>
<protein>
    <submittedName>
        <fullName evidence="7">RDD domain containing protein</fullName>
    </submittedName>
</protein>